<evidence type="ECO:0000313" key="2">
    <source>
        <dbReference type="Proteomes" id="UP000010473"/>
    </source>
</evidence>
<keyword evidence="1" id="KW-0614">Plasmid</keyword>
<name>K9Y0H8_STAC7</name>
<keyword evidence="2" id="KW-1185">Reference proteome</keyword>
<organism evidence="1 2">
    <name type="scientific">Stanieria cyanosphaera (strain ATCC 29371 / PCC 7437)</name>
    <dbReference type="NCBI Taxonomy" id="111780"/>
    <lineage>
        <taxon>Bacteria</taxon>
        <taxon>Bacillati</taxon>
        <taxon>Cyanobacteriota</taxon>
        <taxon>Cyanophyceae</taxon>
        <taxon>Pleurocapsales</taxon>
        <taxon>Dermocarpellaceae</taxon>
        <taxon>Stanieria</taxon>
    </lineage>
</organism>
<dbReference type="AlphaFoldDB" id="K9Y0H8"/>
<sequence>MNLEKKKKRQATAPPTAFLERGLVLPQQLLNIIY</sequence>
<proteinExistence type="predicted"/>
<geneLocation type="plasmid" evidence="1 2">
    <name>pSTA7437.03</name>
</geneLocation>
<dbReference type="Proteomes" id="UP000010473">
    <property type="component" value="Plasmid pSTA7437.03"/>
</dbReference>
<evidence type="ECO:0000313" key="1">
    <source>
        <dbReference type="EMBL" id="AFZ38330.1"/>
    </source>
</evidence>
<dbReference type="EMBL" id="CP003656">
    <property type="protein sequence ID" value="AFZ38330.1"/>
    <property type="molecule type" value="Genomic_DNA"/>
</dbReference>
<dbReference type="KEGG" id="scs:Sta7437_4903"/>
<accession>K9Y0H8</accession>
<gene>
    <name evidence="1" type="ordered locus">Sta7437_4903</name>
</gene>
<protein>
    <submittedName>
        <fullName evidence="1">Uncharacterized protein</fullName>
    </submittedName>
</protein>
<reference evidence="2" key="1">
    <citation type="journal article" date="2013" name="Proc. Natl. Acad. Sci. U.S.A.">
        <title>Improving the coverage of the cyanobacterial phylum using diversity-driven genome sequencing.</title>
        <authorList>
            <person name="Shih P.M."/>
            <person name="Wu D."/>
            <person name="Latifi A."/>
            <person name="Axen S.D."/>
            <person name="Fewer D.P."/>
            <person name="Talla E."/>
            <person name="Calteau A."/>
            <person name="Cai F."/>
            <person name="Tandeau de Marsac N."/>
            <person name="Rippka R."/>
            <person name="Herdman M."/>
            <person name="Sivonen K."/>
            <person name="Coursin T."/>
            <person name="Laurent T."/>
            <person name="Goodwin L."/>
            <person name="Nolan M."/>
            <person name="Davenport K.W."/>
            <person name="Han C.S."/>
            <person name="Rubin E.M."/>
            <person name="Eisen J.A."/>
            <person name="Woyke T."/>
            <person name="Gugger M."/>
            <person name="Kerfeld C.A."/>
        </authorList>
    </citation>
    <scope>NUCLEOTIDE SEQUENCE [LARGE SCALE GENOMIC DNA]</scope>
    <source>
        <strain evidence="2">ATCC 29371 / PCC 7437</strain>
        <plasmid evidence="2">Plasmid pSTA7437.03</plasmid>
    </source>
</reference>
<dbReference type="HOGENOM" id="CLU_3376172_0_0_3"/>